<sequence length="110" mass="12071">MSAFAQTLRHLVTIQQRGPAQDAAGEPLPDAWADWPPKVWADIRFTGGLETIKAGAVTPTAQASIRMRQRAGLTTSMRVLYEGKFYEVRAVLPDMKNRSFVDLVAEVVGA</sequence>
<proteinExistence type="predicted"/>
<accession>A0ABX0M929</accession>
<protein>
    <submittedName>
        <fullName evidence="1">Phage head closure protein</fullName>
    </submittedName>
</protein>
<dbReference type="NCBIfam" id="TIGR01563">
    <property type="entry name" value="gp16_SPP1"/>
    <property type="match status" value="1"/>
</dbReference>
<dbReference type="EMBL" id="VVIW01000003">
    <property type="protein sequence ID" value="NHZ40114.1"/>
    <property type="molecule type" value="Genomic_DNA"/>
</dbReference>
<evidence type="ECO:0000313" key="1">
    <source>
        <dbReference type="EMBL" id="NHZ40114.1"/>
    </source>
</evidence>
<dbReference type="InterPro" id="IPR038666">
    <property type="entry name" value="SSP1_head-tail_sf"/>
</dbReference>
<comment type="caution">
    <text evidence="1">The sequence shown here is derived from an EMBL/GenBank/DDBJ whole genome shotgun (WGS) entry which is preliminary data.</text>
</comment>
<evidence type="ECO:0000313" key="2">
    <source>
        <dbReference type="Proteomes" id="UP000819052"/>
    </source>
</evidence>
<dbReference type="RefSeq" id="WP_167075963.1">
    <property type="nucleotide sequence ID" value="NZ_VVIW01000003.1"/>
</dbReference>
<keyword evidence="2" id="KW-1185">Reference proteome</keyword>
<organism evidence="1 2">
    <name type="scientific">Massilia aquatica</name>
    <dbReference type="NCBI Taxonomy" id="2609000"/>
    <lineage>
        <taxon>Bacteria</taxon>
        <taxon>Pseudomonadati</taxon>
        <taxon>Pseudomonadota</taxon>
        <taxon>Betaproteobacteria</taxon>
        <taxon>Burkholderiales</taxon>
        <taxon>Oxalobacteraceae</taxon>
        <taxon>Telluria group</taxon>
        <taxon>Massilia</taxon>
    </lineage>
</organism>
<reference evidence="1 2" key="1">
    <citation type="submission" date="2019-09" db="EMBL/GenBank/DDBJ databases">
        <title>Taxonomy of Antarctic Massilia spp.: description of Massilia rubra sp. nov., Massilia aquatica sp. nov., Massilia mucilaginosa sp. nov., Massilia frigida sp. nov. isolated from streams, lakes and regoliths.</title>
        <authorList>
            <person name="Holochova P."/>
            <person name="Sedlacek I."/>
            <person name="Kralova S."/>
            <person name="Maslanova I."/>
            <person name="Busse H.-J."/>
            <person name="Stankova E."/>
            <person name="Vrbovska V."/>
            <person name="Kovarovic V."/>
            <person name="Bartak M."/>
            <person name="Svec P."/>
            <person name="Pantucek R."/>
        </authorList>
    </citation>
    <scope>NUCLEOTIDE SEQUENCE [LARGE SCALE GENOMIC DNA]</scope>
    <source>
        <strain evidence="1 2">CCM 8693</strain>
    </source>
</reference>
<name>A0ABX0M929_9BURK</name>
<dbReference type="Gene3D" id="2.40.10.270">
    <property type="entry name" value="Bacteriophage SPP1 head-tail adaptor protein"/>
    <property type="match status" value="1"/>
</dbReference>
<dbReference type="Proteomes" id="UP000819052">
    <property type="component" value="Unassembled WGS sequence"/>
</dbReference>
<dbReference type="InterPro" id="IPR008767">
    <property type="entry name" value="Phage_SPP1_head-tail_adaptor"/>
</dbReference>
<dbReference type="Pfam" id="PF05521">
    <property type="entry name" value="Phage_HCP"/>
    <property type="match status" value="1"/>
</dbReference>
<gene>
    <name evidence="1" type="ORF">F1609_08065</name>
</gene>